<dbReference type="Proteomes" id="UP001162992">
    <property type="component" value="Chromosome 4"/>
</dbReference>
<gene>
    <name evidence="1" type="ORF">O6H91_04G118700</name>
</gene>
<sequence>MWAQDERDHQHMIVDRLLLGAKGILLTSNSDGVGIRQMVSSPYSLEANWQQAAGLVQSPLSSSSDGGATTSSSQSECPAILPKQILSHAPSSTPTQNIYMSNCLSLVVENQESAMSSDWWWTYDQEHQLSPWPSQPQASPLSSSDLADMEGGDCPSAELAALAPGSTFSERQLHKAVAMNLNDQDGFNSSDRNFIDSDIRGRALEGSSSCNLPWSSLLLGCAGREATPRSESSSAAESLRESFYPRQQFMRSTLQTEGCVMMKPDEMQAWEVAVARDLGLQPSVPSNIHSMYKISPPLHYALAQDDRYSSRLLDPDPFTSIANHQRRSITPNSLPLQEAYSAAIGSFKSDTTASKIKQEPDAFYSISGISLHSLNSSRNINPSGENIDFLTQANRPLLESVAGCELPQLHNFANHDLSSQWGTHSSRLPGMLSQVLPSSASSRHSNPFGSSISKLLFDSSSIRSDRPPFRRLSELMSLPKYGGQASIADSGDPNCSLLNVNLTQAEEGPDVIDDKRTVITSVSAATESTSEPFFKRPRLDPAPTLPFKVRKEKLGEKITALQQLVSPFGKTDTASVLLEAIGYIKFLHEQVQVLSKPYMKNISTSSRQNEAGKSSWTSDKAKVDGDEPKQDLRSRGLCLVPVSCTQQVANDNGADYWTPAIGGSSR</sequence>
<proteinExistence type="predicted"/>
<dbReference type="EMBL" id="CM055095">
    <property type="protein sequence ID" value="KAJ7560217.1"/>
    <property type="molecule type" value="Genomic_DNA"/>
</dbReference>
<evidence type="ECO:0000313" key="1">
    <source>
        <dbReference type="EMBL" id="KAJ7560217.1"/>
    </source>
</evidence>
<evidence type="ECO:0000313" key="2">
    <source>
        <dbReference type="Proteomes" id="UP001162992"/>
    </source>
</evidence>
<name>A0ACC2E168_DIPCM</name>
<protein>
    <submittedName>
        <fullName evidence="1">Uncharacterized protein</fullName>
    </submittedName>
</protein>
<accession>A0ACC2E168</accession>
<comment type="caution">
    <text evidence="1">The sequence shown here is derived from an EMBL/GenBank/DDBJ whole genome shotgun (WGS) entry which is preliminary data.</text>
</comment>
<keyword evidence="2" id="KW-1185">Reference proteome</keyword>
<reference evidence="2" key="1">
    <citation type="journal article" date="2024" name="Proc. Natl. Acad. Sci. U.S.A.">
        <title>Extraordinary preservation of gene collinearity over three hundred million years revealed in homosporous lycophytes.</title>
        <authorList>
            <person name="Li C."/>
            <person name="Wickell D."/>
            <person name="Kuo L.Y."/>
            <person name="Chen X."/>
            <person name="Nie B."/>
            <person name="Liao X."/>
            <person name="Peng D."/>
            <person name="Ji J."/>
            <person name="Jenkins J."/>
            <person name="Williams M."/>
            <person name="Shu S."/>
            <person name="Plott C."/>
            <person name="Barry K."/>
            <person name="Rajasekar S."/>
            <person name="Grimwood J."/>
            <person name="Han X."/>
            <person name="Sun S."/>
            <person name="Hou Z."/>
            <person name="He W."/>
            <person name="Dai G."/>
            <person name="Sun C."/>
            <person name="Schmutz J."/>
            <person name="Leebens-Mack J.H."/>
            <person name="Li F.W."/>
            <person name="Wang L."/>
        </authorList>
    </citation>
    <scope>NUCLEOTIDE SEQUENCE [LARGE SCALE GENOMIC DNA]</scope>
    <source>
        <strain evidence="2">cv. PW_Plant_1</strain>
    </source>
</reference>
<organism evidence="1 2">
    <name type="scientific">Diphasiastrum complanatum</name>
    <name type="common">Issler's clubmoss</name>
    <name type="synonym">Lycopodium complanatum</name>
    <dbReference type="NCBI Taxonomy" id="34168"/>
    <lineage>
        <taxon>Eukaryota</taxon>
        <taxon>Viridiplantae</taxon>
        <taxon>Streptophyta</taxon>
        <taxon>Embryophyta</taxon>
        <taxon>Tracheophyta</taxon>
        <taxon>Lycopodiopsida</taxon>
        <taxon>Lycopodiales</taxon>
        <taxon>Lycopodiaceae</taxon>
        <taxon>Lycopodioideae</taxon>
        <taxon>Diphasiastrum</taxon>
    </lineage>
</organism>